<sequence length="87" mass="9379">MFIKVSKIGNIAEIVVNRPDALNAMNPEVVQELTDELIEAISDQDTGVVILTGAGEKAFVAGADIKAMQKLDMKRALEFGKLGHRLA</sequence>
<dbReference type="PANTHER" id="PTHR11941:SF54">
    <property type="entry name" value="ENOYL-COA HYDRATASE, MITOCHONDRIAL"/>
    <property type="match status" value="1"/>
</dbReference>
<dbReference type="EMBL" id="UINC01018890">
    <property type="protein sequence ID" value="SVA79673.1"/>
    <property type="molecule type" value="Genomic_DNA"/>
</dbReference>
<dbReference type="GO" id="GO:0006635">
    <property type="term" value="P:fatty acid beta-oxidation"/>
    <property type="evidence" value="ECO:0007669"/>
    <property type="project" value="TreeGrafter"/>
</dbReference>
<accession>A0A381YT02</accession>
<dbReference type="PANTHER" id="PTHR11941">
    <property type="entry name" value="ENOYL-COA HYDRATASE-RELATED"/>
    <property type="match status" value="1"/>
</dbReference>
<dbReference type="CDD" id="cd06558">
    <property type="entry name" value="crotonase-like"/>
    <property type="match status" value="1"/>
</dbReference>
<dbReference type="Pfam" id="PF00378">
    <property type="entry name" value="ECH_1"/>
    <property type="match status" value="1"/>
</dbReference>
<proteinExistence type="predicted"/>
<dbReference type="Gene3D" id="3.90.226.10">
    <property type="entry name" value="2-enoyl-CoA Hydratase, Chain A, domain 1"/>
    <property type="match status" value="1"/>
</dbReference>
<name>A0A381YT02_9ZZZZ</name>
<evidence type="ECO:0000313" key="1">
    <source>
        <dbReference type="EMBL" id="SVA79673.1"/>
    </source>
</evidence>
<reference evidence="1" key="1">
    <citation type="submission" date="2018-05" db="EMBL/GenBank/DDBJ databases">
        <authorList>
            <person name="Lanie J.A."/>
            <person name="Ng W.-L."/>
            <person name="Kazmierczak K.M."/>
            <person name="Andrzejewski T.M."/>
            <person name="Davidsen T.M."/>
            <person name="Wayne K.J."/>
            <person name="Tettelin H."/>
            <person name="Glass J.I."/>
            <person name="Rusch D."/>
            <person name="Podicherti R."/>
            <person name="Tsui H.-C.T."/>
            <person name="Winkler M.E."/>
        </authorList>
    </citation>
    <scope>NUCLEOTIDE SEQUENCE</scope>
</reference>
<protein>
    <recommendedName>
        <fullName evidence="2">Enoyl-CoA hydratase</fullName>
    </recommendedName>
</protein>
<dbReference type="GO" id="GO:0003824">
    <property type="term" value="F:catalytic activity"/>
    <property type="evidence" value="ECO:0007669"/>
    <property type="project" value="UniProtKB-ARBA"/>
</dbReference>
<gene>
    <name evidence="1" type="ORF">METZ01_LOCUS132527</name>
</gene>
<dbReference type="InterPro" id="IPR029045">
    <property type="entry name" value="ClpP/crotonase-like_dom_sf"/>
</dbReference>
<organism evidence="1">
    <name type="scientific">marine metagenome</name>
    <dbReference type="NCBI Taxonomy" id="408172"/>
    <lineage>
        <taxon>unclassified sequences</taxon>
        <taxon>metagenomes</taxon>
        <taxon>ecological metagenomes</taxon>
    </lineage>
</organism>
<dbReference type="SUPFAM" id="SSF52096">
    <property type="entry name" value="ClpP/crotonase"/>
    <property type="match status" value="1"/>
</dbReference>
<dbReference type="InterPro" id="IPR001753">
    <property type="entry name" value="Enoyl-CoA_hydra/iso"/>
</dbReference>
<feature type="non-terminal residue" evidence="1">
    <location>
        <position position="87"/>
    </location>
</feature>
<dbReference type="AlphaFoldDB" id="A0A381YT02"/>
<evidence type="ECO:0008006" key="2">
    <source>
        <dbReference type="Google" id="ProtNLM"/>
    </source>
</evidence>